<dbReference type="GO" id="GO:0051082">
    <property type="term" value="F:unfolded protein binding"/>
    <property type="evidence" value="ECO:0007669"/>
    <property type="project" value="TreeGrafter"/>
</dbReference>
<gene>
    <name evidence="4" type="ORF">BO94DRAFT_528471</name>
</gene>
<dbReference type="GeneID" id="37112565"/>
<protein>
    <submittedName>
        <fullName evidence="4">CIA30-domain-containing protein</fullName>
    </submittedName>
</protein>
<dbReference type="InterPro" id="IPR013857">
    <property type="entry name" value="NADH-UbQ_OxRdtase-assoc_prot30"/>
</dbReference>
<dbReference type="Pfam" id="PF08547">
    <property type="entry name" value="CIA30"/>
    <property type="match status" value="1"/>
</dbReference>
<evidence type="ECO:0000256" key="2">
    <source>
        <dbReference type="SAM" id="MobiDB-lite"/>
    </source>
</evidence>
<dbReference type="RefSeq" id="XP_025461855.1">
    <property type="nucleotide sequence ID" value="XM_025610422.1"/>
</dbReference>
<dbReference type="InterPro" id="IPR039131">
    <property type="entry name" value="NDUFAF1"/>
</dbReference>
<comment type="similarity">
    <text evidence="1">Belongs to the CIA30 family.</text>
</comment>
<evidence type="ECO:0000259" key="3">
    <source>
        <dbReference type="Pfam" id="PF08547"/>
    </source>
</evidence>
<accession>A0A317UYJ7</accession>
<name>A0A317UYJ7_9EURO</name>
<organism evidence="4 5">
    <name type="scientific">Aspergillus sclerotioniger CBS 115572</name>
    <dbReference type="NCBI Taxonomy" id="1450535"/>
    <lineage>
        <taxon>Eukaryota</taxon>
        <taxon>Fungi</taxon>
        <taxon>Dikarya</taxon>
        <taxon>Ascomycota</taxon>
        <taxon>Pezizomycotina</taxon>
        <taxon>Eurotiomycetes</taxon>
        <taxon>Eurotiomycetidae</taxon>
        <taxon>Eurotiales</taxon>
        <taxon>Aspergillaceae</taxon>
        <taxon>Aspergillus</taxon>
        <taxon>Aspergillus subgen. Circumdati</taxon>
    </lineage>
</organism>
<feature type="domain" description="NADH:ubiquinone oxidoreductase intermediate-associated protein 30" evidence="3">
    <location>
        <begin position="23"/>
        <end position="186"/>
    </location>
</feature>
<dbReference type="EMBL" id="MSFK01000049">
    <property type="protein sequence ID" value="PWY67133.1"/>
    <property type="molecule type" value="Genomic_DNA"/>
</dbReference>
<keyword evidence="5" id="KW-1185">Reference proteome</keyword>
<dbReference type="AlphaFoldDB" id="A0A317UYJ7"/>
<sequence>MSPSMIYTPQPTPYLFGGPHPWSSTNWTSTDDRVRGGASHSSLHINPAPNTATFHGTLDITTLGGAGFASQRTTTTTTTWDLTPYTGLELSIPHSDEKTYTLTLKDELLEKRPDGRERSGLVWEVDFRVKDYEGGVVRVAWEDFKPTYRGREVEGARKLDLSGVRRVGIMVRSFFGEQEGAFELEVQWIKGIQASVRRQGGGEGRYRDDPDASEGYEGEEWNEKGWGGGEGRRGLGWWSCCGMF</sequence>
<feature type="region of interest" description="Disordered" evidence="2">
    <location>
        <begin position="199"/>
        <end position="223"/>
    </location>
</feature>
<dbReference type="PANTHER" id="PTHR13194:SF19">
    <property type="entry name" value="NAD(P)-BINDING ROSSMANN-FOLD SUPERFAMILY PROTEIN"/>
    <property type="match status" value="1"/>
</dbReference>
<dbReference type="InterPro" id="IPR008979">
    <property type="entry name" value="Galactose-bd-like_sf"/>
</dbReference>
<dbReference type="PANTHER" id="PTHR13194">
    <property type="entry name" value="COMPLEX I INTERMEDIATE-ASSOCIATED PROTEIN 30"/>
    <property type="match status" value="1"/>
</dbReference>
<reference evidence="4 5" key="1">
    <citation type="submission" date="2016-12" db="EMBL/GenBank/DDBJ databases">
        <title>The genomes of Aspergillus section Nigri reveals drivers in fungal speciation.</title>
        <authorList>
            <consortium name="DOE Joint Genome Institute"/>
            <person name="Vesth T.C."/>
            <person name="Nybo J."/>
            <person name="Theobald S."/>
            <person name="Brandl J."/>
            <person name="Frisvad J.C."/>
            <person name="Nielsen K.F."/>
            <person name="Lyhne E.K."/>
            <person name="Kogle M.E."/>
            <person name="Kuo A."/>
            <person name="Riley R."/>
            <person name="Clum A."/>
            <person name="Nolan M."/>
            <person name="Lipzen A."/>
            <person name="Salamov A."/>
            <person name="Henrissat B."/>
            <person name="Wiebenga A."/>
            <person name="De Vries R.P."/>
            <person name="Grigoriev I.V."/>
            <person name="Mortensen U.H."/>
            <person name="Andersen M.R."/>
            <person name="Baker S.E."/>
        </authorList>
    </citation>
    <scope>NUCLEOTIDE SEQUENCE [LARGE SCALE GENOMIC DNA]</scope>
    <source>
        <strain evidence="4 5">CBS 115572</strain>
    </source>
</reference>
<feature type="region of interest" description="Disordered" evidence="2">
    <location>
        <begin position="27"/>
        <end position="48"/>
    </location>
</feature>
<dbReference type="SUPFAM" id="SSF49785">
    <property type="entry name" value="Galactose-binding domain-like"/>
    <property type="match status" value="1"/>
</dbReference>
<dbReference type="OrthoDB" id="426386at2759"/>
<feature type="compositionally biased region" description="Polar residues" evidence="2">
    <location>
        <begin position="39"/>
        <end position="48"/>
    </location>
</feature>
<evidence type="ECO:0000313" key="5">
    <source>
        <dbReference type="Proteomes" id="UP000246702"/>
    </source>
</evidence>
<evidence type="ECO:0000313" key="4">
    <source>
        <dbReference type="EMBL" id="PWY67133.1"/>
    </source>
</evidence>
<proteinExistence type="inferred from homology"/>
<comment type="caution">
    <text evidence="4">The sequence shown here is derived from an EMBL/GenBank/DDBJ whole genome shotgun (WGS) entry which is preliminary data.</text>
</comment>
<evidence type="ECO:0000256" key="1">
    <source>
        <dbReference type="ARBA" id="ARBA00007884"/>
    </source>
</evidence>
<dbReference type="Proteomes" id="UP000246702">
    <property type="component" value="Unassembled WGS sequence"/>
</dbReference>
<dbReference type="GO" id="GO:0010257">
    <property type="term" value="P:NADH dehydrogenase complex assembly"/>
    <property type="evidence" value="ECO:0007669"/>
    <property type="project" value="TreeGrafter"/>
</dbReference>
<feature type="compositionally biased region" description="Acidic residues" evidence="2">
    <location>
        <begin position="211"/>
        <end position="220"/>
    </location>
</feature>